<reference evidence="1" key="1">
    <citation type="submission" date="2022-03" db="EMBL/GenBank/DDBJ databases">
        <authorList>
            <person name="Sayadi A."/>
        </authorList>
    </citation>
    <scope>NUCLEOTIDE SEQUENCE</scope>
</reference>
<keyword evidence="2" id="KW-1185">Reference proteome</keyword>
<proteinExistence type="predicted"/>
<accession>A0A9P0PEB4</accession>
<evidence type="ECO:0000313" key="2">
    <source>
        <dbReference type="Proteomes" id="UP001152888"/>
    </source>
</evidence>
<protein>
    <submittedName>
        <fullName evidence="1">Uncharacterized protein</fullName>
    </submittedName>
</protein>
<evidence type="ECO:0000313" key="1">
    <source>
        <dbReference type="EMBL" id="CAH1982695.1"/>
    </source>
</evidence>
<sequence>MDDETILTLLLLEKEEDDDYLIRMSLKKKRRRKHELFVKRNKEGCFNLLLNQFCNNDTKFIEYFRVSKEQFTRVLKLIENDITRQPSKRYRNPISAAEKLGVTVRGVTRMSSTVA</sequence>
<name>A0A9P0PEB4_ACAOB</name>
<dbReference type="EMBL" id="CAKOFQ010006925">
    <property type="protein sequence ID" value="CAH1982695.1"/>
    <property type="molecule type" value="Genomic_DNA"/>
</dbReference>
<comment type="caution">
    <text evidence="1">The sequence shown here is derived from an EMBL/GenBank/DDBJ whole genome shotgun (WGS) entry which is preliminary data.</text>
</comment>
<dbReference type="AlphaFoldDB" id="A0A9P0PEB4"/>
<gene>
    <name evidence="1" type="ORF">ACAOBT_LOCUS15155</name>
</gene>
<dbReference type="Proteomes" id="UP001152888">
    <property type="component" value="Unassembled WGS sequence"/>
</dbReference>
<organism evidence="1 2">
    <name type="scientific">Acanthoscelides obtectus</name>
    <name type="common">Bean weevil</name>
    <name type="synonym">Bruchus obtectus</name>
    <dbReference type="NCBI Taxonomy" id="200917"/>
    <lineage>
        <taxon>Eukaryota</taxon>
        <taxon>Metazoa</taxon>
        <taxon>Ecdysozoa</taxon>
        <taxon>Arthropoda</taxon>
        <taxon>Hexapoda</taxon>
        <taxon>Insecta</taxon>
        <taxon>Pterygota</taxon>
        <taxon>Neoptera</taxon>
        <taxon>Endopterygota</taxon>
        <taxon>Coleoptera</taxon>
        <taxon>Polyphaga</taxon>
        <taxon>Cucujiformia</taxon>
        <taxon>Chrysomeloidea</taxon>
        <taxon>Chrysomelidae</taxon>
        <taxon>Bruchinae</taxon>
        <taxon>Bruchini</taxon>
        <taxon>Acanthoscelides</taxon>
    </lineage>
</organism>